<dbReference type="InterPro" id="IPR027417">
    <property type="entry name" value="P-loop_NTPase"/>
</dbReference>
<dbReference type="AlphaFoldDB" id="A0A4Q2R4H8"/>
<dbReference type="PANTHER" id="PTHR13696">
    <property type="entry name" value="P-LOOP CONTAINING NUCLEOSIDE TRIPHOSPHATE HYDROLASE"/>
    <property type="match status" value="1"/>
</dbReference>
<dbReference type="EMBL" id="QYBC01000040">
    <property type="protein sequence ID" value="RYB01445.1"/>
    <property type="molecule type" value="Genomic_DNA"/>
</dbReference>
<dbReference type="Pfam" id="PF01656">
    <property type="entry name" value="CbiA"/>
    <property type="match status" value="1"/>
</dbReference>
<protein>
    <submittedName>
        <fullName evidence="2">Plasmid partitioning-family protein</fullName>
    </submittedName>
</protein>
<evidence type="ECO:0000313" key="2">
    <source>
        <dbReference type="EMBL" id="RYB01445.1"/>
    </source>
</evidence>
<dbReference type="CDD" id="cd02042">
    <property type="entry name" value="ParAB_family"/>
    <property type="match status" value="1"/>
</dbReference>
<dbReference type="OrthoDB" id="9804460at2"/>
<comment type="caution">
    <text evidence="2">The sequence shown here is derived from an EMBL/GenBank/DDBJ whole genome shotgun (WGS) entry which is preliminary data.</text>
</comment>
<dbReference type="PIRSF" id="PIRSF009320">
    <property type="entry name" value="Nuc_binding_HP_1000"/>
    <property type="match status" value="1"/>
</dbReference>
<reference evidence="2 3" key="2">
    <citation type="submission" date="2019-02" db="EMBL/GenBank/DDBJ databases">
        <title>'Lichenibacterium ramalinii' gen. nov. sp. nov., 'Lichenibacterium minor' gen. nov. sp. nov.</title>
        <authorList>
            <person name="Pankratov T."/>
        </authorList>
    </citation>
    <scope>NUCLEOTIDE SEQUENCE [LARGE SCALE GENOMIC DNA]</scope>
    <source>
        <strain evidence="2 3">RmlP001</strain>
    </source>
</reference>
<dbReference type="Proteomes" id="UP000289411">
    <property type="component" value="Unassembled WGS sequence"/>
</dbReference>
<reference evidence="2 3" key="1">
    <citation type="submission" date="2018-09" db="EMBL/GenBank/DDBJ databases">
        <authorList>
            <person name="Grouzdev D.S."/>
            <person name="Krutkina M.S."/>
        </authorList>
    </citation>
    <scope>NUCLEOTIDE SEQUENCE [LARGE SCALE GENOMIC DNA]</scope>
    <source>
        <strain evidence="2 3">RmlP001</strain>
    </source>
</reference>
<accession>A0A4Q2R4H8</accession>
<proteinExistence type="predicted"/>
<sequence>MRTFSLISQKGGAGKSTLARQLAVMAGDDGPSLLIDRDPQATTSKWWARRQTLDPACSVPDLLDCEGQNLSSVVGALKRKPGALFIDTRPAVGEPEAEAARVADLVIVPVRPSPDDLEAVVDTLKILRRIERKAVIIVNAAKTEGRAIQARAALSRYPVQVCPHHIADRTVYLDASFDGRGVAEMKGAAARDAEAEMRAVWAWVQEVDRGE</sequence>
<dbReference type="SUPFAM" id="SSF52540">
    <property type="entry name" value="P-loop containing nucleoside triphosphate hydrolases"/>
    <property type="match status" value="1"/>
</dbReference>
<keyword evidence="3" id="KW-1185">Reference proteome</keyword>
<dbReference type="InterPro" id="IPR002586">
    <property type="entry name" value="CobQ/CobB/MinD/ParA_Nub-bd_dom"/>
</dbReference>
<dbReference type="RefSeq" id="WP_129222171.1">
    <property type="nucleotide sequence ID" value="NZ_QYBC01000040.1"/>
</dbReference>
<dbReference type="InterPro" id="IPR050678">
    <property type="entry name" value="DNA_Partitioning_ATPase"/>
</dbReference>
<name>A0A4Q2R4H8_9HYPH</name>
<dbReference type="PANTHER" id="PTHR13696:SF96">
    <property type="entry name" value="COBQ_COBB_MIND_PARA NUCLEOTIDE BINDING DOMAIN-CONTAINING PROTEIN"/>
    <property type="match status" value="1"/>
</dbReference>
<gene>
    <name evidence="2" type="ORF">D3272_26090</name>
</gene>
<organism evidence="2 3">
    <name type="scientific">Lichenibacterium ramalinae</name>
    <dbReference type="NCBI Taxonomy" id="2316527"/>
    <lineage>
        <taxon>Bacteria</taxon>
        <taxon>Pseudomonadati</taxon>
        <taxon>Pseudomonadota</taxon>
        <taxon>Alphaproteobacteria</taxon>
        <taxon>Hyphomicrobiales</taxon>
        <taxon>Lichenihabitantaceae</taxon>
        <taxon>Lichenibacterium</taxon>
    </lineage>
</organism>
<feature type="domain" description="CobQ/CobB/MinD/ParA nucleotide binding" evidence="1">
    <location>
        <begin position="6"/>
        <end position="160"/>
    </location>
</feature>
<evidence type="ECO:0000313" key="3">
    <source>
        <dbReference type="Proteomes" id="UP000289411"/>
    </source>
</evidence>
<evidence type="ECO:0000259" key="1">
    <source>
        <dbReference type="Pfam" id="PF01656"/>
    </source>
</evidence>
<dbReference type="Gene3D" id="3.40.50.300">
    <property type="entry name" value="P-loop containing nucleotide triphosphate hydrolases"/>
    <property type="match status" value="1"/>
</dbReference>